<gene>
    <name evidence="1" type="ORF">ALNOE001_08680</name>
</gene>
<reference evidence="1 2" key="1">
    <citation type="submission" date="2018-06" db="EMBL/GenBank/DDBJ databases">
        <title>Genomic insight into two independent archaeal endosymbiosis events.</title>
        <authorList>
            <person name="Lind A.E."/>
            <person name="Lewis W.H."/>
            <person name="Spang A."/>
            <person name="Guy L."/>
            <person name="Embley M.T."/>
            <person name="Ettema T.J.G."/>
        </authorList>
    </citation>
    <scope>NUCLEOTIDE SEQUENCE [LARGE SCALE GENOMIC DNA]</scope>
    <source>
        <strain evidence="1">NOE</strain>
    </source>
</reference>
<keyword evidence="2" id="KW-1185">Reference proteome</keyword>
<evidence type="ECO:0000313" key="2">
    <source>
        <dbReference type="Proteomes" id="UP000253099"/>
    </source>
</evidence>
<sequence length="128" mass="14904">MGAEKITTKEYNGVNWEIYYLKSGNFNLNYNIDPVTPQFQSGYFCFASGKNGDYVIGIKSGLLIQNNSVDSELFKDYVEPFLNNITLKDPENNLKEYQIINSTKESYNYLKNFVKNNGWEEIKDYNVY</sequence>
<proteinExistence type="predicted"/>
<name>A0A366MBB6_9EURY</name>
<dbReference type="Proteomes" id="UP000253099">
    <property type="component" value="Unassembled WGS sequence"/>
</dbReference>
<comment type="caution">
    <text evidence="1">The sequence shown here is derived from an EMBL/GenBank/DDBJ whole genome shotgun (WGS) entry which is preliminary data.</text>
</comment>
<evidence type="ECO:0000313" key="1">
    <source>
        <dbReference type="EMBL" id="RBQ23516.1"/>
    </source>
</evidence>
<dbReference type="AlphaFoldDB" id="A0A366MBB6"/>
<organism evidence="1 2">
    <name type="scientific">Candidatus Methanobinarius endosymbioticus</name>
    <dbReference type="NCBI Taxonomy" id="2006182"/>
    <lineage>
        <taxon>Archaea</taxon>
        <taxon>Methanobacteriati</taxon>
        <taxon>Methanobacteriota</taxon>
        <taxon>Methanomada group</taxon>
        <taxon>Methanobacteria</taxon>
        <taxon>Methanobacteriales</taxon>
        <taxon>Methanobacteriaceae</taxon>
        <taxon>Candidatus Methanobinarius</taxon>
    </lineage>
</organism>
<accession>A0A366MBB6</accession>
<dbReference type="EMBL" id="NIZT01000024">
    <property type="protein sequence ID" value="RBQ23516.1"/>
    <property type="molecule type" value="Genomic_DNA"/>
</dbReference>
<protein>
    <submittedName>
        <fullName evidence="1">Uncharacterized protein</fullName>
    </submittedName>
</protein>